<keyword evidence="1" id="KW-1005">Bacterial flagellum biogenesis</keyword>
<protein>
    <recommendedName>
        <fullName evidence="4">FlgN family protein</fullName>
    </recommendedName>
</protein>
<evidence type="ECO:0000313" key="2">
    <source>
        <dbReference type="EMBL" id="AJC74850.1"/>
    </source>
</evidence>
<dbReference type="InterPro" id="IPR036679">
    <property type="entry name" value="FlgN-like_sf"/>
</dbReference>
<reference evidence="2 3" key="1">
    <citation type="submission" date="2014-01" db="EMBL/GenBank/DDBJ databases">
        <title>Genome sequencing of Thermotog hypogea.</title>
        <authorList>
            <person name="Zhang X."/>
            <person name="Alvare G."/>
            <person name="Fristensky B."/>
            <person name="Chen L."/>
            <person name="Suen T."/>
            <person name="Chen Q."/>
            <person name="Ma K."/>
        </authorList>
    </citation>
    <scope>NUCLEOTIDE SEQUENCE [LARGE SCALE GENOMIC DNA]</scope>
    <source>
        <strain evidence="2 3">DSM 11164</strain>
    </source>
</reference>
<name>A0A0X1KU72_9THEM</name>
<dbReference type="GO" id="GO:0044780">
    <property type="term" value="P:bacterial-type flagellum assembly"/>
    <property type="evidence" value="ECO:0007669"/>
    <property type="project" value="InterPro"/>
</dbReference>
<gene>
    <name evidence="2" type="ORF">AJ81_07870</name>
</gene>
<dbReference type="PaxDb" id="1123384-AJ81_07870"/>
<evidence type="ECO:0008006" key="4">
    <source>
        <dbReference type="Google" id="ProtNLM"/>
    </source>
</evidence>
<dbReference type="RefSeq" id="WP_031504121.1">
    <property type="nucleotide sequence ID" value="NC_022795.1"/>
</dbReference>
<dbReference type="STRING" id="1123384.AJ81_07870"/>
<dbReference type="KEGG" id="phy:AJ81_07870"/>
<organism evidence="2 3">
    <name type="scientific">Pseudothermotoga hypogea DSM 11164 = NBRC 106472</name>
    <dbReference type="NCBI Taxonomy" id="1123384"/>
    <lineage>
        <taxon>Bacteria</taxon>
        <taxon>Thermotogati</taxon>
        <taxon>Thermotogota</taxon>
        <taxon>Thermotogae</taxon>
        <taxon>Thermotogales</taxon>
        <taxon>Thermotogaceae</taxon>
        <taxon>Pseudothermotoga</taxon>
    </lineage>
</organism>
<dbReference type="OrthoDB" id="9925919at2"/>
<dbReference type="InterPro" id="IPR007809">
    <property type="entry name" value="FlgN-like"/>
</dbReference>
<sequence length="152" mass="17959">MERLLSILEKEERVLLQIEDELARCEHFLLKKDVSLVEKGLVRLEDLLEEFSRLENSRRDFFEAMKRELGLGESASFFDFCKQDSALMERLFKLVDRLKDLSHRIERIRSLSEFHQAYFDFLKKLLNPPSLPTYDSKARLGSQEGRNFKAEG</sequence>
<evidence type="ECO:0000313" key="3">
    <source>
        <dbReference type="Proteomes" id="UP000077469"/>
    </source>
</evidence>
<dbReference type="Pfam" id="PF05130">
    <property type="entry name" value="FlgN"/>
    <property type="match status" value="1"/>
</dbReference>
<proteinExistence type="predicted"/>
<accession>A0A0X1KU72</accession>
<dbReference type="EMBL" id="CP007141">
    <property type="protein sequence ID" value="AJC74850.1"/>
    <property type="molecule type" value="Genomic_DNA"/>
</dbReference>
<keyword evidence="3" id="KW-1185">Reference proteome</keyword>
<dbReference type="PATRIC" id="fig|1123384.7.peg.1578"/>
<dbReference type="Proteomes" id="UP000077469">
    <property type="component" value="Chromosome"/>
</dbReference>
<dbReference type="AlphaFoldDB" id="A0A0X1KU72"/>
<dbReference type="SUPFAM" id="SSF140566">
    <property type="entry name" value="FlgN-like"/>
    <property type="match status" value="1"/>
</dbReference>
<dbReference type="Gene3D" id="1.20.58.300">
    <property type="entry name" value="FlgN-like"/>
    <property type="match status" value="1"/>
</dbReference>
<evidence type="ECO:0000256" key="1">
    <source>
        <dbReference type="ARBA" id="ARBA00022795"/>
    </source>
</evidence>